<name>A0A1M7HLS1_9BACT</name>
<evidence type="ECO:0000313" key="3">
    <source>
        <dbReference type="EMBL" id="SHM29445.1"/>
    </source>
</evidence>
<feature type="binding site" evidence="2">
    <location>
        <position position="208"/>
    </location>
    <ligand>
        <name>Mg(2+)</name>
        <dbReference type="ChEBI" id="CHEBI:18420"/>
    </ligand>
</feature>
<keyword evidence="2" id="KW-0460">Magnesium</keyword>
<dbReference type="CDD" id="cd00475">
    <property type="entry name" value="Cis_IPPS"/>
    <property type="match status" value="1"/>
</dbReference>
<evidence type="ECO:0000256" key="2">
    <source>
        <dbReference type="HAMAP-Rule" id="MF_01139"/>
    </source>
</evidence>
<dbReference type="PROSITE" id="PS01066">
    <property type="entry name" value="UPP_SYNTHASE"/>
    <property type="match status" value="1"/>
</dbReference>
<feature type="binding site" evidence="2">
    <location>
        <position position="38"/>
    </location>
    <ligand>
        <name>substrate</name>
    </ligand>
</feature>
<feature type="binding site" evidence="2">
    <location>
        <position position="72"/>
    </location>
    <ligand>
        <name>substrate</name>
    </ligand>
</feature>
<comment type="subunit">
    <text evidence="2">Homodimer.</text>
</comment>
<feature type="active site" evidence="2">
    <location>
        <position position="21"/>
    </location>
</feature>
<dbReference type="STRING" id="1419482.SAMN05444266_107292"/>
<dbReference type="PANTHER" id="PTHR10291">
    <property type="entry name" value="DEHYDRODOLICHYL DIPHOSPHATE SYNTHASE FAMILY MEMBER"/>
    <property type="match status" value="1"/>
</dbReference>
<gene>
    <name evidence="3" type="ORF">SAMN05444266_107292</name>
</gene>
<dbReference type="GO" id="GO:0008834">
    <property type="term" value="F:ditrans,polycis-undecaprenyl-diphosphate synthase [(2E,6E)-farnesyl-diphosphate specific] activity"/>
    <property type="evidence" value="ECO:0007669"/>
    <property type="project" value="TreeGrafter"/>
</dbReference>
<dbReference type="FunFam" id="3.40.1180.10:FF:000001">
    <property type="entry name" value="(2E,6E)-farnesyl-diphosphate-specific ditrans,polycis-undecaprenyl-diphosphate synthase"/>
    <property type="match status" value="1"/>
</dbReference>
<protein>
    <recommendedName>
        <fullName evidence="2">Isoprenyl transferase</fullName>
        <ecNumber evidence="2">2.5.1.-</ecNumber>
    </recommendedName>
</protein>
<keyword evidence="1 2" id="KW-0808">Transferase</keyword>
<dbReference type="GO" id="GO:0016094">
    <property type="term" value="P:polyprenol biosynthetic process"/>
    <property type="evidence" value="ECO:0007669"/>
    <property type="project" value="TreeGrafter"/>
</dbReference>
<dbReference type="EC" id="2.5.1.-" evidence="2"/>
<feature type="binding site" evidence="2">
    <location>
        <begin position="195"/>
        <end position="197"/>
    </location>
    <ligand>
        <name>substrate</name>
    </ligand>
</feature>
<keyword evidence="4" id="KW-1185">Reference proteome</keyword>
<dbReference type="AlphaFoldDB" id="A0A1M7HLS1"/>
<feature type="active site" description="Proton acceptor" evidence="2">
    <location>
        <position position="69"/>
    </location>
</feature>
<dbReference type="Proteomes" id="UP000184420">
    <property type="component" value="Unassembled WGS sequence"/>
</dbReference>
<dbReference type="InterPro" id="IPR036424">
    <property type="entry name" value="UPP_synth-like_sf"/>
</dbReference>
<dbReference type="NCBIfam" id="TIGR00055">
    <property type="entry name" value="uppS"/>
    <property type="match status" value="1"/>
</dbReference>
<feature type="binding site" evidence="2">
    <location>
        <begin position="22"/>
        <end position="25"/>
    </location>
    <ligand>
        <name>substrate</name>
    </ligand>
</feature>
<dbReference type="Pfam" id="PF01255">
    <property type="entry name" value="Prenyltransf"/>
    <property type="match status" value="1"/>
</dbReference>
<comment type="similarity">
    <text evidence="2">Belongs to the UPP synthase family.</text>
</comment>
<evidence type="ECO:0000313" key="4">
    <source>
        <dbReference type="Proteomes" id="UP000184420"/>
    </source>
</evidence>
<dbReference type="GO" id="GO:0000287">
    <property type="term" value="F:magnesium ion binding"/>
    <property type="evidence" value="ECO:0007669"/>
    <property type="project" value="UniProtKB-UniRule"/>
</dbReference>
<dbReference type="InterPro" id="IPR001441">
    <property type="entry name" value="UPP_synth-like"/>
</dbReference>
<proteinExistence type="inferred from homology"/>
<dbReference type="OrthoDB" id="4191603at2"/>
<accession>A0A1M7HLS1</accession>
<organism evidence="3 4">
    <name type="scientific">Chitinophaga jiangningensis</name>
    <dbReference type="NCBI Taxonomy" id="1419482"/>
    <lineage>
        <taxon>Bacteria</taxon>
        <taxon>Pseudomonadati</taxon>
        <taxon>Bacteroidota</taxon>
        <taxon>Chitinophagia</taxon>
        <taxon>Chitinophagales</taxon>
        <taxon>Chitinophagaceae</taxon>
        <taxon>Chitinophaga</taxon>
    </lineage>
</organism>
<comment type="cofactor">
    <cofactor evidence="2">
        <name>Mg(2+)</name>
        <dbReference type="ChEBI" id="CHEBI:18420"/>
    </cofactor>
    <text evidence="2">Binds 2 magnesium ions per subunit.</text>
</comment>
<dbReference type="GO" id="GO:0005829">
    <property type="term" value="C:cytosol"/>
    <property type="evidence" value="ECO:0007669"/>
    <property type="project" value="TreeGrafter"/>
</dbReference>
<dbReference type="NCBIfam" id="NF011405">
    <property type="entry name" value="PRK14830.1"/>
    <property type="match status" value="1"/>
</dbReference>
<reference evidence="3 4" key="1">
    <citation type="submission" date="2016-11" db="EMBL/GenBank/DDBJ databases">
        <authorList>
            <person name="Jaros S."/>
            <person name="Januszkiewicz K."/>
            <person name="Wedrychowicz H."/>
        </authorList>
    </citation>
    <scope>NUCLEOTIDE SEQUENCE [LARGE SCALE GENOMIC DNA]</scope>
    <source>
        <strain evidence="3 4">DSM 27406</strain>
    </source>
</reference>
<feature type="binding site" evidence="2">
    <location>
        <position position="26"/>
    </location>
    <ligand>
        <name>substrate</name>
    </ligand>
</feature>
<sequence>MSLKDKLDLQRLPKHIAIIMDGNGRWAKERGQDRLYGHHEGVESVRNIVETCAELGIGYLTLYAFSTENWDRPVYEVNGIMELLVNTIRKEVNTLSKNNIRLNVIGDLDMLPAQAKQEMEEAIALTSHNTGLTLIMALSYSARWEIVNAAKKIAADAQKGILDPATVSADVFEKYLCTAGFPDPELMIRTSGECRISNFLLYQLAYAELYFTDTRWPDFRNENLYEAILNYQTRERRFGKTSEQIQQNEEIIS</sequence>
<evidence type="ECO:0000256" key="1">
    <source>
        <dbReference type="ARBA" id="ARBA00022679"/>
    </source>
</evidence>
<dbReference type="RefSeq" id="WP_073084338.1">
    <property type="nucleotide sequence ID" value="NZ_FRBL01000007.1"/>
</dbReference>
<feature type="binding site" evidence="2">
    <location>
        <position position="34"/>
    </location>
    <ligand>
        <name>substrate</name>
    </ligand>
</feature>
<dbReference type="PANTHER" id="PTHR10291:SF0">
    <property type="entry name" value="DEHYDRODOLICHYL DIPHOSPHATE SYNTHASE 2"/>
    <property type="match status" value="1"/>
</dbReference>
<feature type="binding site" evidence="2">
    <location>
        <begin position="66"/>
        <end position="68"/>
    </location>
    <ligand>
        <name>substrate</name>
    </ligand>
</feature>
<dbReference type="SUPFAM" id="SSF64005">
    <property type="entry name" value="Undecaprenyl diphosphate synthase"/>
    <property type="match status" value="1"/>
</dbReference>
<feature type="binding site" evidence="2">
    <location>
        <position position="21"/>
    </location>
    <ligand>
        <name>Mg(2+)</name>
        <dbReference type="ChEBI" id="CHEBI:18420"/>
    </ligand>
</feature>
<feature type="binding site" evidence="2">
    <location>
        <position position="70"/>
    </location>
    <ligand>
        <name>substrate</name>
    </ligand>
</feature>
<dbReference type="HAMAP" id="MF_01139">
    <property type="entry name" value="ISPT"/>
    <property type="match status" value="1"/>
</dbReference>
<dbReference type="EMBL" id="FRBL01000007">
    <property type="protein sequence ID" value="SHM29445.1"/>
    <property type="molecule type" value="Genomic_DNA"/>
</dbReference>
<feature type="binding site" evidence="2">
    <location>
        <position position="189"/>
    </location>
    <ligand>
        <name>substrate</name>
    </ligand>
</feature>
<dbReference type="InterPro" id="IPR018520">
    <property type="entry name" value="UPP_synth-like_CS"/>
</dbReference>
<comment type="function">
    <text evidence="2">Catalyzes the condensation of isopentenyl diphosphate (IPP) with allylic pyrophosphates generating different type of terpenoids.</text>
</comment>
<keyword evidence="2" id="KW-0479">Metal-binding</keyword>
<dbReference type="Gene3D" id="3.40.1180.10">
    <property type="entry name" value="Decaprenyl diphosphate synthase-like"/>
    <property type="match status" value="1"/>
</dbReference>